<name>A0A1X7UDE2_AMPQE</name>
<dbReference type="EnsemblMetazoa" id="Aqu2.1.25498_001">
    <property type="protein sequence ID" value="Aqu2.1.25498_001"/>
    <property type="gene ID" value="Aqu2.1.25498"/>
</dbReference>
<sequence length="84" mass="9437">RVWRTPSALRVVYSNASDTGFGSYSASHGIHIAHGQWSPTGSVKSSTWRELRALTLTLKAFATELSNHRVRWFTDNQNVAHIIK</sequence>
<dbReference type="AlphaFoldDB" id="A0A1X7UDE2"/>
<evidence type="ECO:0008006" key="2">
    <source>
        <dbReference type="Google" id="ProtNLM"/>
    </source>
</evidence>
<evidence type="ECO:0000313" key="1">
    <source>
        <dbReference type="EnsemblMetazoa" id="Aqu2.1.25498_001"/>
    </source>
</evidence>
<accession>A0A1X7UDE2</accession>
<dbReference type="OrthoDB" id="7477527at2759"/>
<reference evidence="1" key="1">
    <citation type="submission" date="2017-05" db="UniProtKB">
        <authorList>
            <consortium name="EnsemblMetazoa"/>
        </authorList>
    </citation>
    <scope>IDENTIFICATION</scope>
</reference>
<protein>
    <recommendedName>
        <fullName evidence="2">RNase H type-1 domain-containing protein</fullName>
    </recommendedName>
</protein>
<dbReference type="InParanoid" id="A0A1X7UDE2"/>
<proteinExistence type="predicted"/>
<organism evidence="1">
    <name type="scientific">Amphimedon queenslandica</name>
    <name type="common">Sponge</name>
    <dbReference type="NCBI Taxonomy" id="400682"/>
    <lineage>
        <taxon>Eukaryota</taxon>
        <taxon>Metazoa</taxon>
        <taxon>Porifera</taxon>
        <taxon>Demospongiae</taxon>
        <taxon>Heteroscleromorpha</taxon>
        <taxon>Haplosclerida</taxon>
        <taxon>Niphatidae</taxon>
        <taxon>Amphimedon</taxon>
    </lineage>
</organism>